<dbReference type="OrthoDB" id="1257571at2"/>
<dbReference type="EMBL" id="MRZN01000031">
    <property type="protein sequence ID" value="PHK48562.1"/>
    <property type="molecule type" value="Genomic_DNA"/>
</dbReference>
<dbReference type="SUPFAM" id="SSF69118">
    <property type="entry name" value="AhpD-like"/>
    <property type="match status" value="1"/>
</dbReference>
<reference evidence="1" key="1">
    <citation type="journal article" date="2017" name="Appl. Environ. Microbiol.">
        <title>Staphylococcus edaphicus sp. nov., isolated in Antarctica, harbours mecC gene and genomic islands with suspected role in adaptation to extreme environment.</title>
        <authorList>
            <person name="Pantucek R."/>
            <person name="Sedlacek I."/>
            <person name="Indrakova A."/>
            <person name="Vrbovska V."/>
            <person name="Maslanova I."/>
            <person name="Kovarovic V."/>
            <person name="Svec P."/>
            <person name="Kralova S."/>
            <person name="Kristofova L."/>
            <person name="Keklakova J."/>
            <person name="Petras P."/>
            <person name="Doskar J."/>
        </authorList>
    </citation>
    <scope>NUCLEOTIDE SEQUENCE</scope>
    <source>
        <strain evidence="1">CCM 8730</strain>
    </source>
</reference>
<reference evidence="1" key="3">
    <citation type="submission" date="2017-10" db="EMBL/GenBank/DDBJ databases">
        <authorList>
            <person name="Vrbovska V."/>
            <person name="Kovarovic V."/>
            <person name="Indrakova A."/>
        </authorList>
    </citation>
    <scope>NUCLEOTIDE SEQUENCE</scope>
    <source>
        <strain evidence="1">CCM 8730</strain>
    </source>
</reference>
<evidence type="ECO:0000313" key="4">
    <source>
        <dbReference type="Proteomes" id="UP001056588"/>
    </source>
</evidence>
<keyword evidence="4" id="KW-1185">Reference proteome</keyword>
<evidence type="ECO:0000313" key="2">
    <source>
        <dbReference type="EMBL" id="UQW81440.1"/>
    </source>
</evidence>
<proteinExistence type="predicted"/>
<dbReference type="Proteomes" id="UP001056588">
    <property type="component" value="Chromosome"/>
</dbReference>
<evidence type="ECO:0000313" key="1">
    <source>
        <dbReference type="EMBL" id="PHK48562.1"/>
    </source>
</evidence>
<dbReference type="Proteomes" id="UP000223828">
    <property type="component" value="Unassembled WGS sequence"/>
</dbReference>
<reference evidence="3" key="2">
    <citation type="submission" date="2017-10" db="EMBL/GenBank/DDBJ databases">
        <title>Staphylococcus edaphicus sp. nov., isolated in Antarctica, harbouring mecC gene and genomic islands essential in adaptation to extreme environment.</title>
        <authorList>
            <person name="Pantucek R."/>
            <person name="Sedlacek I."/>
            <person name="Indrakova A."/>
            <person name="Vrbovska V."/>
            <person name="Maslanova I."/>
            <person name="Kovarovic V."/>
            <person name="Svec P."/>
            <person name="Kralova S."/>
            <person name="Kristofova L."/>
            <person name="Keklakova J."/>
            <person name="Petras P."/>
            <person name="Doskar J."/>
        </authorList>
    </citation>
    <scope>NUCLEOTIDE SEQUENCE [LARGE SCALE GENOMIC DNA]</scope>
    <source>
        <strain evidence="3">CCM 5085</strain>
    </source>
</reference>
<dbReference type="Gene3D" id="1.20.1290.10">
    <property type="entry name" value="AhpD-like"/>
    <property type="match status" value="1"/>
</dbReference>
<name>A0A2C6U3V5_9STAP</name>
<accession>A0A2C6U3V5</accession>
<organism evidence="1 3">
    <name type="scientific">Staphylococcus edaphicus</name>
    <dbReference type="NCBI Taxonomy" id="1955013"/>
    <lineage>
        <taxon>Bacteria</taxon>
        <taxon>Bacillati</taxon>
        <taxon>Bacillota</taxon>
        <taxon>Bacilli</taxon>
        <taxon>Bacillales</taxon>
        <taxon>Staphylococcaceae</taxon>
        <taxon>Staphylococcus</taxon>
    </lineage>
</organism>
<gene>
    <name evidence="1" type="ORF">BTJ66_12900</name>
    <name evidence="2" type="ORF">MNY58_12925</name>
</gene>
<protein>
    <submittedName>
        <fullName evidence="1">Alkylhydroperoxidase</fullName>
    </submittedName>
    <submittedName>
        <fullName evidence="2">Carboxymuconolactone decarboxylase family protein</fullName>
    </submittedName>
</protein>
<dbReference type="RefSeq" id="WP_099091345.1">
    <property type="nucleotide sequence ID" value="NZ_CP093217.1"/>
</dbReference>
<dbReference type="AlphaFoldDB" id="A0A2C6U3V5"/>
<evidence type="ECO:0000313" key="3">
    <source>
        <dbReference type="Proteomes" id="UP000223828"/>
    </source>
</evidence>
<dbReference type="EMBL" id="CP093217">
    <property type="protein sequence ID" value="UQW81440.1"/>
    <property type="molecule type" value="Genomic_DNA"/>
</dbReference>
<sequence>MALIQLSENGKTSFQKLLGYNKKMMLIWANLSDVLEKDNQLSSGLKEEMRRMLAQNNGCNYCKAKGRPSGKFTDEKSAICIGFVDVYIKLGTEIPQYILKILKDNLTESEISELFAFITFTTCQQYFGAMMKLDAEI</sequence>
<reference evidence="2" key="4">
    <citation type="submission" date="2022-03" db="EMBL/GenBank/DDBJ databases">
        <title>Complete Genome Sequence of Staphylococcus edaphicus strain CCM 8731.</title>
        <authorList>
            <person name="Rimmer C.O."/>
            <person name="Thomas J.C."/>
        </authorList>
    </citation>
    <scope>NUCLEOTIDE SEQUENCE</scope>
    <source>
        <strain evidence="2">CCM 8731</strain>
    </source>
</reference>
<dbReference type="InterPro" id="IPR029032">
    <property type="entry name" value="AhpD-like"/>
</dbReference>